<dbReference type="Gene3D" id="3.30.310.80">
    <property type="entry name" value="Kinase associated domain 1, KA1"/>
    <property type="match status" value="1"/>
</dbReference>
<keyword evidence="5 10" id="KW-0547">Nucleotide-binding</keyword>
<evidence type="ECO:0000256" key="4">
    <source>
        <dbReference type="ARBA" id="ARBA00022679"/>
    </source>
</evidence>
<feature type="binding site" evidence="10">
    <location>
        <position position="92"/>
    </location>
    <ligand>
        <name>ATP</name>
        <dbReference type="ChEBI" id="CHEBI:30616"/>
    </ligand>
</feature>
<accession>A0A7R9LDF0</accession>
<dbReference type="EMBL" id="CAJPVJ010000457">
    <property type="protein sequence ID" value="CAG2162521.1"/>
    <property type="molecule type" value="Genomic_DNA"/>
</dbReference>
<comment type="catalytic activity">
    <reaction evidence="8">
        <text>L-threonyl-[protein] + ATP = O-phospho-L-threonyl-[protein] + ADP + H(+)</text>
        <dbReference type="Rhea" id="RHEA:46608"/>
        <dbReference type="Rhea" id="RHEA-COMP:11060"/>
        <dbReference type="Rhea" id="RHEA-COMP:11605"/>
        <dbReference type="ChEBI" id="CHEBI:15378"/>
        <dbReference type="ChEBI" id="CHEBI:30013"/>
        <dbReference type="ChEBI" id="CHEBI:30616"/>
        <dbReference type="ChEBI" id="CHEBI:61977"/>
        <dbReference type="ChEBI" id="CHEBI:456216"/>
        <dbReference type="EC" id="2.7.11.1"/>
    </reaction>
</comment>
<dbReference type="GO" id="GO:0005737">
    <property type="term" value="C:cytoplasm"/>
    <property type="evidence" value="ECO:0007669"/>
    <property type="project" value="TreeGrafter"/>
</dbReference>
<evidence type="ECO:0000256" key="1">
    <source>
        <dbReference type="ARBA" id="ARBA00006234"/>
    </source>
</evidence>
<dbReference type="InterPro" id="IPR017441">
    <property type="entry name" value="Protein_kinase_ATP_BS"/>
</dbReference>
<evidence type="ECO:0000256" key="10">
    <source>
        <dbReference type="PROSITE-ProRule" id="PRU10141"/>
    </source>
</evidence>
<evidence type="ECO:0000313" key="14">
    <source>
        <dbReference type="EMBL" id="CAD7639649.1"/>
    </source>
</evidence>
<sequence>MKANELKAELRYDWLSAEPMVLMVGPQRHAVTGLVTTTQEVSGEVSARQTPLTEDNCVDLGYYLHRNKLGEGGFGTVRLATHLKTGHKVAVKIMNKNKLGADLCRVRVEINSLKVLKHENIAKLLQVIETQNEIYLILEYCCGGELFDYLVSKSRLTERETKVIMKDLVTALAYIHSNGFAHRDLKPENILFDAKHRIKLIDFGLAANGRDNNNSLAHLSTCCGSPAYAAPELLQGPNYSGQGVDVWSAGVLLFALLVGRLPFDDDNIAALYKKIQHNKRYVTLRTNRQSAAILTHRWLRDEMIGSNTCVQVMKANLDEEVFFQCHRLFPEVPLKELRQNILHGFGYQTACYWLLKMNANTVQPLPLNVVNSPLTLNKPTVQRRRSRSVDDTINNENNIRPKLKRKFIDTVNSPMPNLPKRLMLDVKTSSPGKSPNTRVPVLVSHSPKLTPNAKDERKLKEIKSPVNSPVIANKKARLFHGLNDSFKSPLLNPNASNEWTKTPFNAKIECTPKKSLLKRFLETATPAKSQTPRAITTSTTMKNITLTKFTEPNKCIDKLIETLTAKGIQCKQKDFSLRCVLSTNNVIVLSFNLEICKFDNQCVIQRKRLKGDAWNYKKVCEEILRISNE</sequence>
<comment type="similarity">
    <text evidence="1">Belongs to the protein kinase superfamily. CAMK Ser/Thr protein kinase family. SNF1 subfamily.</text>
</comment>
<keyword evidence="15" id="KW-1185">Reference proteome</keyword>
<evidence type="ECO:0000259" key="13">
    <source>
        <dbReference type="PROSITE" id="PS50032"/>
    </source>
</evidence>
<dbReference type="SUPFAM" id="SSF56112">
    <property type="entry name" value="Protein kinase-like (PK-like)"/>
    <property type="match status" value="1"/>
</dbReference>
<dbReference type="EC" id="2.7.11.1" evidence="2"/>
<dbReference type="InterPro" id="IPR011009">
    <property type="entry name" value="Kinase-like_dom_sf"/>
</dbReference>
<evidence type="ECO:0000313" key="15">
    <source>
        <dbReference type="Proteomes" id="UP000728032"/>
    </source>
</evidence>
<dbReference type="PROSITE" id="PS50032">
    <property type="entry name" value="KA1"/>
    <property type="match status" value="1"/>
</dbReference>
<dbReference type="AlphaFoldDB" id="A0A7R9LDF0"/>
<dbReference type="PROSITE" id="PS50011">
    <property type="entry name" value="PROTEIN_KINASE_DOM"/>
    <property type="match status" value="1"/>
</dbReference>
<dbReference type="Pfam" id="PF02149">
    <property type="entry name" value="KA1"/>
    <property type="match status" value="1"/>
</dbReference>
<organism evidence="14">
    <name type="scientific">Oppiella nova</name>
    <dbReference type="NCBI Taxonomy" id="334625"/>
    <lineage>
        <taxon>Eukaryota</taxon>
        <taxon>Metazoa</taxon>
        <taxon>Ecdysozoa</taxon>
        <taxon>Arthropoda</taxon>
        <taxon>Chelicerata</taxon>
        <taxon>Arachnida</taxon>
        <taxon>Acari</taxon>
        <taxon>Acariformes</taxon>
        <taxon>Sarcoptiformes</taxon>
        <taxon>Oribatida</taxon>
        <taxon>Brachypylina</taxon>
        <taxon>Oppioidea</taxon>
        <taxon>Oppiidae</taxon>
        <taxon>Oppiella</taxon>
    </lineage>
</organism>
<dbReference type="Pfam" id="PF00069">
    <property type="entry name" value="Pkinase"/>
    <property type="match status" value="1"/>
</dbReference>
<dbReference type="GO" id="GO:0005524">
    <property type="term" value="F:ATP binding"/>
    <property type="evidence" value="ECO:0007669"/>
    <property type="project" value="UniProtKB-UniRule"/>
</dbReference>
<dbReference type="EMBL" id="OC915282">
    <property type="protein sequence ID" value="CAD7639649.1"/>
    <property type="molecule type" value="Genomic_DNA"/>
</dbReference>
<dbReference type="Proteomes" id="UP000728032">
    <property type="component" value="Unassembled WGS sequence"/>
</dbReference>
<dbReference type="GO" id="GO:0035556">
    <property type="term" value="P:intracellular signal transduction"/>
    <property type="evidence" value="ECO:0007669"/>
    <property type="project" value="TreeGrafter"/>
</dbReference>
<evidence type="ECO:0000259" key="12">
    <source>
        <dbReference type="PROSITE" id="PS50011"/>
    </source>
</evidence>
<dbReference type="SMART" id="SM00220">
    <property type="entry name" value="S_TKc"/>
    <property type="match status" value="1"/>
</dbReference>
<keyword evidence="6" id="KW-0418">Kinase</keyword>
<keyword evidence="4" id="KW-0808">Transferase</keyword>
<evidence type="ECO:0000256" key="9">
    <source>
        <dbReference type="ARBA" id="ARBA00048679"/>
    </source>
</evidence>
<dbReference type="InterPro" id="IPR000719">
    <property type="entry name" value="Prot_kinase_dom"/>
</dbReference>
<dbReference type="FunFam" id="3.30.200.20:FF:000003">
    <property type="entry name" value="Non-specific serine/threonine protein kinase"/>
    <property type="match status" value="1"/>
</dbReference>
<dbReference type="SUPFAM" id="SSF103243">
    <property type="entry name" value="KA1-like"/>
    <property type="match status" value="1"/>
</dbReference>
<dbReference type="PROSITE" id="PS00108">
    <property type="entry name" value="PROTEIN_KINASE_ST"/>
    <property type="match status" value="1"/>
</dbReference>
<comment type="catalytic activity">
    <reaction evidence="9">
        <text>L-seryl-[protein] + ATP = O-phospho-L-seryl-[protein] + ADP + H(+)</text>
        <dbReference type="Rhea" id="RHEA:17989"/>
        <dbReference type="Rhea" id="RHEA-COMP:9863"/>
        <dbReference type="Rhea" id="RHEA-COMP:11604"/>
        <dbReference type="ChEBI" id="CHEBI:15378"/>
        <dbReference type="ChEBI" id="CHEBI:29999"/>
        <dbReference type="ChEBI" id="CHEBI:30616"/>
        <dbReference type="ChEBI" id="CHEBI:83421"/>
        <dbReference type="ChEBI" id="CHEBI:456216"/>
        <dbReference type="EC" id="2.7.11.1"/>
    </reaction>
</comment>
<keyword evidence="7 10" id="KW-0067">ATP-binding</keyword>
<dbReference type="PANTHER" id="PTHR24346">
    <property type="entry name" value="MAP/MICROTUBULE AFFINITY-REGULATING KINASE"/>
    <property type="match status" value="1"/>
</dbReference>
<feature type="domain" description="Protein kinase" evidence="12">
    <location>
        <begin position="63"/>
        <end position="323"/>
    </location>
</feature>
<dbReference type="FunFam" id="1.10.510.10:FF:000571">
    <property type="entry name" value="Maternal embryonic leucine zipper kinase"/>
    <property type="match status" value="1"/>
</dbReference>
<evidence type="ECO:0000256" key="7">
    <source>
        <dbReference type="ARBA" id="ARBA00022840"/>
    </source>
</evidence>
<evidence type="ECO:0000256" key="2">
    <source>
        <dbReference type="ARBA" id="ARBA00012513"/>
    </source>
</evidence>
<feature type="domain" description="KA1" evidence="13">
    <location>
        <begin position="582"/>
        <end position="629"/>
    </location>
</feature>
<evidence type="ECO:0000256" key="11">
    <source>
        <dbReference type="SAM" id="MobiDB-lite"/>
    </source>
</evidence>
<protein>
    <recommendedName>
        <fullName evidence="2">non-specific serine/threonine protein kinase</fullName>
        <ecNumber evidence="2">2.7.11.1</ecNumber>
    </recommendedName>
</protein>
<evidence type="ECO:0000256" key="8">
    <source>
        <dbReference type="ARBA" id="ARBA00047899"/>
    </source>
</evidence>
<dbReference type="InterPro" id="IPR001772">
    <property type="entry name" value="KA1_dom"/>
</dbReference>
<dbReference type="PROSITE" id="PS00107">
    <property type="entry name" value="PROTEIN_KINASE_ATP"/>
    <property type="match status" value="1"/>
</dbReference>
<feature type="region of interest" description="Disordered" evidence="11">
    <location>
        <begin position="428"/>
        <end position="451"/>
    </location>
</feature>
<evidence type="ECO:0000256" key="3">
    <source>
        <dbReference type="ARBA" id="ARBA00022527"/>
    </source>
</evidence>
<evidence type="ECO:0000256" key="5">
    <source>
        <dbReference type="ARBA" id="ARBA00022741"/>
    </source>
</evidence>
<feature type="compositionally biased region" description="Polar residues" evidence="11">
    <location>
        <begin position="428"/>
        <end position="437"/>
    </location>
</feature>
<name>A0A7R9LDF0_9ACAR</name>
<dbReference type="InterPro" id="IPR028375">
    <property type="entry name" value="KA1/Ssp2_C"/>
</dbReference>
<dbReference type="PANTHER" id="PTHR24346:SF30">
    <property type="entry name" value="MATERNAL EMBRYONIC LEUCINE ZIPPER KINASE"/>
    <property type="match status" value="1"/>
</dbReference>
<dbReference type="Gene3D" id="1.10.510.10">
    <property type="entry name" value="Transferase(Phosphotransferase) domain 1"/>
    <property type="match status" value="1"/>
</dbReference>
<reference evidence="14" key="1">
    <citation type="submission" date="2020-11" db="EMBL/GenBank/DDBJ databases">
        <authorList>
            <person name="Tran Van P."/>
        </authorList>
    </citation>
    <scope>NUCLEOTIDE SEQUENCE</scope>
</reference>
<dbReference type="OrthoDB" id="6488637at2759"/>
<gene>
    <name evidence="14" type="ORF">ONB1V03_LOCUS2114</name>
</gene>
<evidence type="ECO:0000256" key="6">
    <source>
        <dbReference type="ARBA" id="ARBA00022777"/>
    </source>
</evidence>
<dbReference type="InterPro" id="IPR008271">
    <property type="entry name" value="Ser/Thr_kinase_AS"/>
</dbReference>
<proteinExistence type="inferred from homology"/>
<dbReference type="GO" id="GO:0004674">
    <property type="term" value="F:protein serine/threonine kinase activity"/>
    <property type="evidence" value="ECO:0007669"/>
    <property type="project" value="UniProtKB-KW"/>
</dbReference>
<keyword evidence="3" id="KW-0723">Serine/threonine-protein kinase</keyword>